<feature type="compositionally biased region" description="Basic and acidic residues" evidence="1">
    <location>
        <begin position="1"/>
        <end position="11"/>
    </location>
</feature>
<accession>A0ABV4K688</accession>
<dbReference type="InterPro" id="IPR041657">
    <property type="entry name" value="HTH_17"/>
</dbReference>
<dbReference type="Proteomes" id="UP001568698">
    <property type="component" value="Unassembled WGS sequence"/>
</dbReference>
<dbReference type="InterPro" id="IPR009061">
    <property type="entry name" value="DNA-bd_dom_put_sf"/>
</dbReference>
<name>A0ABV4K688_9BACT</name>
<dbReference type="InterPro" id="IPR010093">
    <property type="entry name" value="SinI_DNA-bd"/>
</dbReference>
<dbReference type="SUPFAM" id="SSF46955">
    <property type="entry name" value="Putative DNA-binding domain"/>
    <property type="match status" value="1"/>
</dbReference>
<organism evidence="3 4">
    <name type="scientific">Pseudodesulfovibrio karagichevae</name>
    <dbReference type="NCBI Taxonomy" id="3239305"/>
    <lineage>
        <taxon>Bacteria</taxon>
        <taxon>Pseudomonadati</taxon>
        <taxon>Thermodesulfobacteriota</taxon>
        <taxon>Desulfovibrionia</taxon>
        <taxon>Desulfovibrionales</taxon>
        <taxon>Desulfovibrionaceae</taxon>
    </lineage>
</organism>
<feature type="region of interest" description="Disordered" evidence="1">
    <location>
        <begin position="75"/>
        <end position="96"/>
    </location>
</feature>
<proteinExistence type="predicted"/>
<feature type="compositionally biased region" description="Basic and acidic residues" evidence="1">
    <location>
        <begin position="84"/>
        <end position="96"/>
    </location>
</feature>
<evidence type="ECO:0000256" key="1">
    <source>
        <dbReference type="SAM" id="MobiDB-lite"/>
    </source>
</evidence>
<keyword evidence="4" id="KW-1185">Reference proteome</keyword>
<dbReference type="Pfam" id="PF12728">
    <property type="entry name" value="HTH_17"/>
    <property type="match status" value="1"/>
</dbReference>
<feature type="domain" description="Helix-turn-helix" evidence="2">
    <location>
        <begin position="25"/>
        <end position="74"/>
    </location>
</feature>
<sequence length="96" mass="10882">MSMNEHPRSDCDIMDNSDAPRPPTLLTVREVADYLRVHQRTAYRLITNGSIRAIKIGSQWRVPEKALMEFLESGMQASAPSGKRKAEPDQFKLPLD</sequence>
<dbReference type="EMBL" id="JBGLYH010000070">
    <property type="protein sequence ID" value="MEZ7198452.1"/>
    <property type="molecule type" value="Genomic_DNA"/>
</dbReference>
<evidence type="ECO:0000313" key="3">
    <source>
        <dbReference type="EMBL" id="MEZ7198452.1"/>
    </source>
</evidence>
<dbReference type="NCBIfam" id="TIGR01764">
    <property type="entry name" value="excise"/>
    <property type="match status" value="1"/>
</dbReference>
<feature type="region of interest" description="Disordered" evidence="1">
    <location>
        <begin position="1"/>
        <end position="23"/>
    </location>
</feature>
<evidence type="ECO:0000313" key="4">
    <source>
        <dbReference type="Proteomes" id="UP001568698"/>
    </source>
</evidence>
<gene>
    <name evidence="3" type="ORF">AB6M95_17010</name>
</gene>
<protein>
    <submittedName>
        <fullName evidence="3">Helix-turn-helix domain-containing protein</fullName>
    </submittedName>
</protein>
<dbReference type="RefSeq" id="WP_371387941.1">
    <property type="nucleotide sequence ID" value="NZ_JBGLYH010000070.1"/>
</dbReference>
<reference evidence="3 4" key="1">
    <citation type="submission" date="2024-08" db="EMBL/GenBank/DDBJ databases">
        <title>Sulfate-reducing bacteria isolated from formation water of the oil field in Kazakhstan and description of Pseudodesulfovibrio sp.</title>
        <authorList>
            <person name="Bidzhieva S.K."/>
            <person name="Tourova T.P."/>
            <person name="Grouzdev D.S."/>
            <person name="Beletsky A.V."/>
            <person name="Sokolova D.S."/>
            <person name="Samigullina S.R."/>
            <person name="Poltaraus A.B."/>
            <person name="Avtukh A.N."/>
            <person name="Tereshina V.M."/>
            <person name="Zhaparov N.S."/>
            <person name="Mardanov A.V."/>
            <person name="Nazina T.N."/>
        </authorList>
    </citation>
    <scope>NUCLEOTIDE SEQUENCE [LARGE SCALE GENOMIC DNA]</scope>
    <source>
        <strain evidence="3 4">9FUS</strain>
    </source>
</reference>
<evidence type="ECO:0000259" key="2">
    <source>
        <dbReference type="Pfam" id="PF12728"/>
    </source>
</evidence>
<comment type="caution">
    <text evidence="3">The sequence shown here is derived from an EMBL/GenBank/DDBJ whole genome shotgun (WGS) entry which is preliminary data.</text>
</comment>